<evidence type="ECO:0000313" key="3">
    <source>
        <dbReference type="Proteomes" id="UP000824120"/>
    </source>
</evidence>
<dbReference type="AlphaFoldDB" id="A0A9J5WK69"/>
<dbReference type="EMBL" id="JACXVP010000011">
    <property type="protein sequence ID" value="KAG5576281.1"/>
    <property type="molecule type" value="Genomic_DNA"/>
</dbReference>
<protein>
    <recommendedName>
        <fullName evidence="4">DUF4283 domain-containing protein</fullName>
    </recommendedName>
</protein>
<dbReference type="Proteomes" id="UP000824120">
    <property type="component" value="Chromosome 11"/>
</dbReference>
<reference evidence="2 3" key="1">
    <citation type="submission" date="2020-09" db="EMBL/GenBank/DDBJ databases">
        <title>De no assembly of potato wild relative species, Solanum commersonii.</title>
        <authorList>
            <person name="Cho K."/>
        </authorList>
    </citation>
    <scope>NUCLEOTIDE SEQUENCE [LARGE SCALE GENOMIC DNA]</scope>
    <source>
        <strain evidence="2">LZ3.2</strain>
        <tissue evidence="2">Leaf</tissue>
    </source>
</reference>
<dbReference type="OrthoDB" id="1745573at2759"/>
<evidence type="ECO:0000256" key="1">
    <source>
        <dbReference type="SAM" id="MobiDB-lite"/>
    </source>
</evidence>
<proteinExistence type="predicted"/>
<keyword evidence="3" id="KW-1185">Reference proteome</keyword>
<organism evidence="2 3">
    <name type="scientific">Solanum commersonii</name>
    <name type="common">Commerson's wild potato</name>
    <name type="synonym">Commerson's nightshade</name>
    <dbReference type="NCBI Taxonomy" id="4109"/>
    <lineage>
        <taxon>Eukaryota</taxon>
        <taxon>Viridiplantae</taxon>
        <taxon>Streptophyta</taxon>
        <taxon>Embryophyta</taxon>
        <taxon>Tracheophyta</taxon>
        <taxon>Spermatophyta</taxon>
        <taxon>Magnoliopsida</taxon>
        <taxon>eudicotyledons</taxon>
        <taxon>Gunneridae</taxon>
        <taxon>Pentapetalae</taxon>
        <taxon>asterids</taxon>
        <taxon>lamiids</taxon>
        <taxon>Solanales</taxon>
        <taxon>Solanaceae</taxon>
        <taxon>Solanoideae</taxon>
        <taxon>Solaneae</taxon>
        <taxon>Solanum</taxon>
    </lineage>
</organism>
<dbReference type="PANTHER" id="PTHR34427">
    <property type="entry name" value="DUF4283 DOMAIN PROTEIN"/>
    <property type="match status" value="1"/>
</dbReference>
<accession>A0A9J5WK69</accession>
<comment type="caution">
    <text evidence="2">The sequence shown here is derived from an EMBL/GenBank/DDBJ whole genome shotgun (WGS) entry which is preliminary data.</text>
</comment>
<gene>
    <name evidence="2" type="ORF">H5410_056415</name>
</gene>
<evidence type="ECO:0000313" key="2">
    <source>
        <dbReference type="EMBL" id="KAG5576281.1"/>
    </source>
</evidence>
<dbReference type="PANTHER" id="PTHR34427:SF10">
    <property type="entry name" value="DUF4283 DOMAIN-CONTAINING PROTEIN"/>
    <property type="match status" value="1"/>
</dbReference>
<sequence length="190" mass="22448">MGDGRRQWSRLKLQWLSPTIGTFPITHEFEWLWIRVLGFPLHLWSRPIMKEIGDRCGGWIETEEETDLKNHLRWARIRVKGPTKKFPTSIEITDEENIFSLPIWVELPVTFRKKYDEGACTIDQKHFREPTRKQPRSTKAAQKTQNKKFLDAVKSIRRNSKLLEQNYVVQGYRNGSTDRVHEGKAQRTAM</sequence>
<name>A0A9J5WK69_SOLCO</name>
<evidence type="ECO:0008006" key="4">
    <source>
        <dbReference type="Google" id="ProtNLM"/>
    </source>
</evidence>
<feature type="region of interest" description="Disordered" evidence="1">
    <location>
        <begin position="125"/>
        <end position="146"/>
    </location>
</feature>